<dbReference type="EMBL" id="AKOC01000007">
    <property type="protein sequence ID" value="EJB44868.1"/>
    <property type="molecule type" value="Genomic_DNA"/>
</dbReference>
<gene>
    <name evidence="1" type="ORF">HPHPA9_0498</name>
</gene>
<dbReference type="PATRIC" id="fig|992034.3.peg.471"/>
<protein>
    <submittedName>
        <fullName evidence="1">Uncharacterized protein</fullName>
    </submittedName>
</protein>
<reference evidence="1 2" key="1">
    <citation type="submission" date="2012-04" db="EMBL/GenBank/DDBJ databases">
        <title>Genome sequence of Helicobacter pylori Hp A-9.</title>
        <authorList>
            <person name="Blanchard T.G."/>
            <person name="Czinn S.J."/>
            <person name="McCracken C."/>
            <person name="Abolude K."/>
            <person name="Maroo A."/>
            <person name="Santana-Cruz I."/>
            <person name="Tallon L.J."/>
            <person name="Ficke F.W.F."/>
        </authorList>
    </citation>
    <scope>NUCLEOTIDE SEQUENCE [LARGE SCALE GENOMIC DNA]</scope>
    <source>
        <strain evidence="1 2">Hp A-9</strain>
    </source>
</reference>
<comment type="caution">
    <text evidence="1">The sequence shown here is derived from an EMBL/GenBank/DDBJ whole genome shotgun (WGS) entry which is preliminary data.</text>
</comment>
<proteinExistence type="predicted"/>
<organism evidence="1 2">
    <name type="scientific">Helicobacter pylori Hp A-9</name>
    <dbReference type="NCBI Taxonomy" id="992034"/>
    <lineage>
        <taxon>Bacteria</taxon>
        <taxon>Pseudomonadati</taxon>
        <taxon>Campylobacterota</taxon>
        <taxon>Epsilonproteobacteria</taxon>
        <taxon>Campylobacterales</taxon>
        <taxon>Helicobacteraceae</taxon>
        <taxon>Helicobacter</taxon>
    </lineage>
</organism>
<dbReference type="AlphaFoldDB" id="J0A627"/>
<name>J0A627_HELPX</name>
<evidence type="ECO:0000313" key="2">
    <source>
        <dbReference type="Proteomes" id="UP000005483"/>
    </source>
</evidence>
<accession>J0A627</accession>
<sequence>MIVGVVLVFLITFLKLPLRSKLLFEIKTQLRFSVLIKFRDKRFQKNLF</sequence>
<evidence type="ECO:0000313" key="1">
    <source>
        <dbReference type="EMBL" id="EJB44868.1"/>
    </source>
</evidence>
<dbReference type="Proteomes" id="UP000005483">
    <property type="component" value="Unassembled WGS sequence"/>
</dbReference>